<dbReference type="AlphaFoldDB" id="A0A133VDR8"/>
<comment type="caution">
    <text evidence="1">The sequence shown here is derived from an EMBL/GenBank/DDBJ whole genome shotgun (WGS) entry which is preliminary data.</text>
</comment>
<keyword evidence="2" id="KW-1185">Reference proteome</keyword>
<dbReference type="EMBL" id="LHYC01000055">
    <property type="protein sequence ID" value="KXB04589.1"/>
    <property type="molecule type" value="Genomic_DNA"/>
</dbReference>
<dbReference type="InterPro" id="IPR023811">
    <property type="entry name" value="CHP04076"/>
</dbReference>
<gene>
    <name evidence="1" type="ORF">AKJ49_01945</name>
</gene>
<name>A0A133VDR8_9EURY</name>
<organism evidence="1 2">
    <name type="scientific">candidate division MSBL1 archaeon SCGC-AAA382A03</name>
    <dbReference type="NCBI Taxonomy" id="1698278"/>
    <lineage>
        <taxon>Archaea</taxon>
        <taxon>Methanobacteriati</taxon>
        <taxon>Methanobacteriota</taxon>
        <taxon>candidate division MSBL1</taxon>
    </lineage>
</organism>
<dbReference type="NCBIfam" id="TIGR04076">
    <property type="entry name" value="TIGR04076 family protein"/>
    <property type="match status" value="1"/>
</dbReference>
<dbReference type="Proteomes" id="UP000070549">
    <property type="component" value="Unassembled WGS sequence"/>
</dbReference>
<sequence length="103" mass="11817">MEKYRLKIIFEEITGDCNVHEEGDQFIIESDGQTLRLGKDTEKICIYALSGIVPVLSAMTKDLSDEDWMSKKERILQCMNPGAEREGSGTAYMKIKRKRVKQE</sequence>
<evidence type="ECO:0000313" key="2">
    <source>
        <dbReference type="Proteomes" id="UP000070549"/>
    </source>
</evidence>
<accession>A0A133VDR8</accession>
<protein>
    <recommendedName>
        <fullName evidence="3">TIGR04076 family protein</fullName>
    </recommendedName>
</protein>
<proteinExistence type="predicted"/>
<reference evidence="1 2" key="1">
    <citation type="journal article" date="2016" name="Sci. Rep.">
        <title>Metabolic traits of an uncultured archaeal lineage -MSBL1- from brine pools of the Red Sea.</title>
        <authorList>
            <person name="Mwirichia R."/>
            <person name="Alam I."/>
            <person name="Rashid M."/>
            <person name="Vinu M."/>
            <person name="Ba-Alawi W."/>
            <person name="Anthony Kamau A."/>
            <person name="Kamanda Ngugi D."/>
            <person name="Goker M."/>
            <person name="Klenk H.P."/>
            <person name="Bajic V."/>
            <person name="Stingl U."/>
        </authorList>
    </citation>
    <scope>NUCLEOTIDE SEQUENCE [LARGE SCALE GENOMIC DNA]</scope>
    <source>
        <strain evidence="1">SCGC-AAA382A03</strain>
    </source>
</reference>
<evidence type="ECO:0000313" key="1">
    <source>
        <dbReference type="EMBL" id="KXB04589.1"/>
    </source>
</evidence>
<evidence type="ECO:0008006" key="3">
    <source>
        <dbReference type="Google" id="ProtNLM"/>
    </source>
</evidence>